<dbReference type="PANTHER" id="PTHR47425:SF2">
    <property type="entry name" value="FARB-RELATED"/>
    <property type="match status" value="1"/>
</dbReference>
<dbReference type="CDD" id="cd12148">
    <property type="entry name" value="fungal_TF_MHR"/>
    <property type="match status" value="1"/>
</dbReference>
<dbReference type="InterPro" id="IPR007219">
    <property type="entry name" value="XnlR_reg_dom"/>
</dbReference>
<evidence type="ECO:0000256" key="1">
    <source>
        <dbReference type="ARBA" id="ARBA00023242"/>
    </source>
</evidence>
<dbReference type="GO" id="GO:0008270">
    <property type="term" value="F:zinc ion binding"/>
    <property type="evidence" value="ECO:0007669"/>
    <property type="project" value="InterPro"/>
</dbReference>
<dbReference type="RefSeq" id="XP_046071113.1">
    <property type="nucleotide sequence ID" value="XM_046211377.1"/>
</dbReference>
<evidence type="ECO:0000259" key="2">
    <source>
        <dbReference type="Pfam" id="PF04082"/>
    </source>
</evidence>
<reference evidence="3" key="1">
    <citation type="submission" date="2021-12" db="EMBL/GenBank/DDBJ databases">
        <title>Convergent genome expansion in fungi linked to evolution of root-endophyte symbiosis.</title>
        <authorList>
            <consortium name="DOE Joint Genome Institute"/>
            <person name="Ke Y.-H."/>
            <person name="Bonito G."/>
            <person name="Liao H.-L."/>
            <person name="Looney B."/>
            <person name="Rojas-Flechas A."/>
            <person name="Nash J."/>
            <person name="Hameed K."/>
            <person name="Schadt C."/>
            <person name="Martin F."/>
            <person name="Crous P.W."/>
            <person name="Miettinen O."/>
            <person name="Magnuson J.K."/>
            <person name="Labbe J."/>
            <person name="Jacobson D."/>
            <person name="Doktycz M.J."/>
            <person name="Veneault-Fourrey C."/>
            <person name="Kuo A."/>
            <person name="Mondo S."/>
            <person name="Calhoun S."/>
            <person name="Riley R."/>
            <person name="Ohm R."/>
            <person name="LaButti K."/>
            <person name="Andreopoulos B."/>
            <person name="Pangilinan J."/>
            <person name="Nolan M."/>
            <person name="Tritt A."/>
            <person name="Clum A."/>
            <person name="Lipzen A."/>
            <person name="Daum C."/>
            <person name="Barry K."/>
            <person name="Grigoriev I.V."/>
            <person name="Vilgalys R."/>
        </authorList>
    </citation>
    <scope>NUCLEOTIDE SEQUENCE</scope>
    <source>
        <strain evidence="3">PMI_201</strain>
    </source>
</reference>
<name>A0AAD4KP44_9EURO</name>
<evidence type="ECO:0000313" key="3">
    <source>
        <dbReference type="EMBL" id="KAH8696175.1"/>
    </source>
</evidence>
<keyword evidence="4" id="KW-1185">Reference proteome</keyword>
<dbReference type="GeneID" id="70241664"/>
<proteinExistence type="predicted"/>
<dbReference type="Proteomes" id="UP001201262">
    <property type="component" value="Unassembled WGS sequence"/>
</dbReference>
<evidence type="ECO:0000313" key="4">
    <source>
        <dbReference type="Proteomes" id="UP001201262"/>
    </source>
</evidence>
<dbReference type="InterPro" id="IPR052761">
    <property type="entry name" value="Fungal_Detox/Toxin_TFs"/>
</dbReference>
<sequence>MPSYIKPFSSNFPSDDTQFLYSKGALTPPRSELRYALLESYINWIHPICPLLDLGHFLSALLSNGSEGQISLLLFHAVMFAGSAFVDMSYLQAAGFESRIAAREHLFIRTKLVYDFKYEDDRLRIVQSLLLMSYWQEKHEDSTNHWYWVAVACLVARTIGLFRNPAGSKMSEERQKLWKRVGWSCLLRDRVLSLGVRQRPKILVTEFELPLLEETDFEIVTLPTTAINTAAAVVLGHCKFLRDTVLQQKLALLCIEKAKLCIFIEEIFRKHYIELSPKLGMTTEITNVLFPKTHTLDLESTTNIETNLQIWLQQFPERLQYAPDSEPRLDRGEDVLVVHSTLLKMLYHTITCALNHPVLLNLSSQSTAPENDLRIVKRRMRHSTVQIMRHFEDLQNLGLICFLPSASVTMLLTAAINHLVEYRTSSQEHGERYLRHFWDCICYLKPLQSVHIYAQIASHFLYSVAQQVGVRMMDPFLREKSDDLGVWASVHMPGHLLQKPLERRPEPVAFQVGGLDYNHASLPHQSVLHTYNGQDGGESPLTTAEEDSITTEGISVPQVTGHAPPLSDVFNYQPLWNMWGSQYFEELTGCHYLPQN</sequence>
<organism evidence="3 4">
    <name type="scientific">Talaromyces proteolyticus</name>
    <dbReference type="NCBI Taxonomy" id="1131652"/>
    <lineage>
        <taxon>Eukaryota</taxon>
        <taxon>Fungi</taxon>
        <taxon>Dikarya</taxon>
        <taxon>Ascomycota</taxon>
        <taxon>Pezizomycotina</taxon>
        <taxon>Eurotiomycetes</taxon>
        <taxon>Eurotiomycetidae</taxon>
        <taxon>Eurotiales</taxon>
        <taxon>Trichocomaceae</taxon>
        <taxon>Talaromyces</taxon>
        <taxon>Talaromyces sect. Bacilispori</taxon>
    </lineage>
</organism>
<feature type="domain" description="Xylanolytic transcriptional activator regulatory" evidence="2">
    <location>
        <begin position="38"/>
        <end position="221"/>
    </location>
</feature>
<gene>
    <name evidence="3" type="ORF">BGW36DRAFT_297731</name>
</gene>
<comment type="caution">
    <text evidence="3">The sequence shown here is derived from an EMBL/GenBank/DDBJ whole genome shotgun (WGS) entry which is preliminary data.</text>
</comment>
<dbReference type="AlphaFoldDB" id="A0AAD4KP44"/>
<dbReference type="EMBL" id="JAJTJA010000007">
    <property type="protein sequence ID" value="KAH8696175.1"/>
    <property type="molecule type" value="Genomic_DNA"/>
</dbReference>
<keyword evidence="1" id="KW-0539">Nucleus</keyword>
<dbReference type="PANTHER" id="PTHR47425">
    <property type="entry name" value="FARB-RELATED"/>
    <property type="match status" value="1"/>
</dbReference>
<dbReference type="GO" id="GO:0003677">
    <property type="term" value="F:DNA binding"/>
    <property type="evidence" value="ECO:0007669"/>
    <property type="project" value="InterPro"/>
</dbReference>
<dbReference type="GO" id="GO:0006351">
    <property type="term" value="P:DNA-templated transcription"/>
    <property type="evidence" value="ECO:0007669"/>
    <property type="project" value="InterPro"/>
</dbReference>
<accession>A0AAD4KP44</accession>
<dbReference type="Pfam" id="PF04082">
    <property type="entry name" value="Fungal_trans"/>
    <property type="match status" value="1"/>
</dbReference>
<protein>
    <submittedName>
        <fullName evidence="3">Fungal-specific transcription factor domain-containing protein</fullName>
    </submittedName>
</protein>